<evidence type="ECO:0000313" key="7">
    <source>
        <dbReference type="EMBL" id="WZC49211.1"/>
    </source>
</evidence>
<dbReference type="EMBL" id="CP150951">
    <property type="protein sequence ID" value="WZC49211.1"/>
    <property type="molecule type" value="Genomic_DNA"/>
</dbReference>
<dbReference type="InterPro" id="IPR009057">
    <property type="entry name" value="Homeodomain-like_sf"/>
</dbReference>
<keyword evidence="3" id="KW-0804">Transcription</keyword>
<feature type="transmembrane region" description="Helical" evidence="5">
    <location>
        <begin position="224"/>
        <end position="244"/>
    </location>
</feature>
<feature type="compositionally biased region" description="Basic and acidic residues" evidence="4">
    <location>
        <begin position="267"/>
        <end position="276"/>
    </location>
</feature>
<dbReference type="Pfam" id="PF12833">
    <property type="entry name" value="HTH_18"/>
    <property type="match status" value="1"/>
</dbReference>
<feature type="region of interest" description="Disordered" evidence="4">
    <location>
        <begin position="388"/>
        <end position="408"/>
    </location>
</feature>
<keyword evidence="5" id="KW-0812">Transmembrane</keyword>
<evidence type="ECO:0000256" key="1">
    <source>
        <dbReference type="ARBA" id="ARBA00023015"/>
    </source>
</evidence>
<dbReference type="Gene3D" id="1.10.10.60">
    <property type="entry name" value="Homeodomain-like"/>
    <property type="match status" value="2"/>
</dbReference>
<evidence type="ECO:0000256" key="4">
    <source>
        <dbReference type="SAM" id="MobiDB-lite"/>
    </source>
</evidence>
<protein>
    <submittedName>
        <fullName evidence="7">Helix-turn-helix domain-containing protein</fullName>
    </submittedName>
</protein>
<reference evidence="8" key="1">
    <citation type="submission" date="2024-04" db="EMBL/GenBank/DDBJ databases">
        <title>Phylogenomic analyses of a clade within the roseobacter group suggest taxonomic reassignments of species of the genera Aestuariivita, Citreicella, Loktanella, Nautella, Pelagibaca, Ruegeria, Thalassobius, Thiobacimonas and Tropicibacter, and the proposal o.</title>
        <authorList>
            <person name="Jeon C.O."/>
        </authorList>
    </citation>
    <scope>NUCLEOTIDE SEQUENCE [LARGE SCALE GENOMIC DNA]</scope>
    <source>
        <strain evidence="8">BS5-3</strain>
    </source>
</reference>
<feature type="domain" description="HTH araC/xylS-type" evidence="6">
    <location>
        <begin position="292"/>
        <end position="391"/>
    </location>
</feature>
<feature type="transmembrane region" description="Helical" evidence="5">
    <location>
        <begin position="102"/>
        <end position="122"/>
    </location>
</feature>
<dbReference type="SMART" id="SM00342">
    <property type="entry name" value="HTH_ARAC"/>
    <property type="match status" value="1"/>
</dbReference>
<name>A0ABZ2V4Y0_9RHOB</name>
<dbReference type="RefSeq" id="WP_341367322.1">
    <property type="nucleotide sequence ID" value="NZ_CP150951.2"/>
</dbReference>
<sequence length="408" mass="45113">MDNAIGEMIGLATLAIALFGALSCVMQAQFRTVSYSFALFLVAVALNNAPQAFSNMLTAWGIPPETPLLFSLNLTTGLCLAPFFWFYVFTLTSTDQKPPARLWRHLILPAIALIPNLCMIFVPTELWLAIMDGDEAALSSLGLVLLVVVLSLLDLAIVVQIAVYLFFILRRLTRYRARLRDVYASTEEHELRWIYLIGILGIIFWLAQLLMVGIALGVGGGMAAHNGFLLAGFALFAVMTFWGLRQRPPLAPAEPDTPPLDPPSETPAKDDTEKYQKSALNAEAAARIARKLRAAMEIDHLYRDPNLSLWALASHVGATPNYISQTLNEVIGESFFDFVNRHRIAEAMELLTQSDETVLNITYDVGFNARSSFYTAFKKVTGQTPSSYRKSMSVREGSDDATGQLHET</sequence>
<keyword evidence="2" id="KW-0238">DNA-binding</keyword>
<feature type="transmembrane region" description="Helical" evidence="5">
    <location>
        <begin position="6"/>
        <end position="25"/>
    </location>
</feature>
<dbReference type="Proteomes" id="UP001440612">
    <property type="component" value="Chromosome"/>
</dbReference>
<feature type="transmembrane region" description="Helical" evidence="5">
    <location>
        <begin position="32"/>
        <end position="49"/>
    </location>
</feature>
<feature type="region of interest" description="Disordered" evidence="4">
    <location>
        <begin position="252"/>
        <end position="276"/>
    </location>
</feature>
<evidence type="ECO:0000256" key="2">
    <source>
        <dbReference type="ARBA" id="ARBA00023125"/>
    </source>
</evidence>
<feature type="transmembrane region" description="Helical" evidence="5">
    <location>
        <begin position="69"/>
        <end position="90"/>
    </location>
</feature>
<keyword evidence="5" id="KW-1133">Transmembrane helix</keyword>
<dbReference type="PROSITE" id="PS01124">
    <property type="entry name" value="HTH_ARAC_FAMILY_2"/>
    <property type="match status" value="1"/>
</dbReference>
<keyword evidence="8" id="KW-1185">Reference proteome</keyword>
<dbReference type="PROSITE" id="PS00041">
    <property type="entry name" value="HTH_ARAC_FAMILY_1"/>
    <property type="match status" value="1"/>
</dbReference>
<accession>A0ABZ2V4Y0</accession>
<proteinExistence type="predicted"/>
<dbReference type="PANTHER" id="PTHR43280">
    <property type="entry name" value="ARAC-FAMILY TRANSCRIPTIONAL REGULATOR"/>
    <property type="match status" value="1"/>
</dbReference>
<feature type="transmembrane region" description="Helical" evidence="5">
    <location>
        <begin position="142"/>
        <end position="172"/>
    </location>
</feature>
<evidence type="ECO:0000313" key="8">
    <source>
        <dbReference type="Proteomes" id="UP001440612"/>
    </source>
</evidence>
<keyword evidence="1" id="KW-0805">Transcription regulation</keyword>
<feature type="transmembrane region" description="Helical" evidence="5">
    <location>
        <begin position="193"/>
        <end position="218"/>
    </location>
</feature>
<evidence type="ECO:0000259" key="6">
    <source>
        <dbReference type="PROSITE" id="PS01124"/>
    </source>
</evidence>
<gene>
    <name evidence="7" type="ORF">AABB29_00685</name>
</gene>
<dbReference type="InterPro" id="IPR018060">
    <property type="entry name" value="HTH_AraC"/>
</dbReference>
<evidence type="ECO:0000256" key="3">
    <source>
        <dbReference type="ARBA" id="ARBA00023163"/>
    </source>
</evidence>
<feature type="compositionally biased region" description="Pro residues" evidence="4">
    <location>
        <begin position="252"/>
        <end position="265"/>
    </location>
</feature>
<dbReference type="SUPFAM" id="SSF46689">
    <property type="entry name" value="Homeodomain-like"/>
    <property type="match status" value="1"/>
</dbReference>
<keyword evidence="5" id="KW-0472">Membrane</keyword>
<organism evidence="7 8">
    <name type="scientific">Yoonia phaeophyticola</name>
    <dbReference type="NCBI Taxonomy" id="3137369"/>
    <lineage>
        <taxon>Bacteria</taxon>
        <taxon>Pseudomonadati</taxon>
        <taxon>Pseudomonadota</taxon>
        <taxon>Alphaproteobacteria</taxon>
        <taxon>Rhodobacterales</taxon>
        <taxon>Paracoccaceae</taxon>
        <taxon>Yoonia</taxon>
    </lineage>
</organism>
<evidence type="ECO:0000256" key="5">
    <source>
        <dbReference type="SAM" id="Phobius"/>
    </source>
</evidence>
<dbReference type="InterPro" id="IPR018062">
    <property type="entry name" value="HTH_AraC-typ_CS"/>
</dbReference>
<dbReference type="PANTHER" id="PTHR43280:SF29">
    <property type="entry name" value="ARAC-FAMILY TRANSCRIPTIONAL REGULATOR"/>
    <property type="match status" value="1"/>
</dbReference>